<dbReference type="OrthoDB" id="406505at2759"/>
<proteinExistence type="predicted"/>
<feature type="chain" id="PRO_5002176149" description="RlpA-like protein double-psi beta-barrel domain-containing protein" evidence="2">
    <location>
        <begin position="21"/>
        <end position="131"/>
    </location>
</feature>
<dbReference type="PANTHER" id="PTHR31836">
    <property type="match status" value="1"/>
</dbReference>
<dbReference type="STRING" id="765440.A0A0C3CPX0"/>
<feature type="signal peptide" evidence="2">
    <location>
        <begin position="1"/>
        <end position="20"/>
    </location>
</feature>
<dbReference type="PANTHER" id="PTHR31836:SF28">
    <property type="entry name" value="SRCR DOMAIN-CONTAINING PROTEIN-RELATED"/>
    <property type="match status" value="1"/>
</dbReference>
<organism evidence="3 4">
    <name type="scientific">Piloderma croceum (strain F 1598)</name>
    <dbReference type="NCBI Taxonomy" id="765440"/>
    <lineage>
        <taxon>Eukaryota</taxon>
        <taxon>Fungi</taxon>
        <taxon>Dikarya</taxon>
        <taxon>Basidiomycota</taxon>
        <taxon>Agaricomycotina</taxon>
        <taxon>Agaricomycetes</taxon>
        <taxon>Agaricomycetidae</taxon>
        <taxon>Atheliales</taxon>
        <taxon>Atheliaceae</taxon>
        <taxon>Piloderma</taxon>
    </lineage>
</organism>
<evidence type="ECO:0000256" key="2">
    <source>
        <dbReference type="SAM" id="SignalP"/>
    </source>
</evidence>
<sequence>MSRLTLLAMCLCAILAIAFASPLPSNTTVDQSTGSYSGIATYFDVGLGACGHTDTNADHIVALGLKHYRGNCNKMIHITNTKNGKTATAKVRDLCESCGLGAGTNIDLAPSVFSSIGAMVLGELDVQWYFM</sequence>
<evidence type="ECO:0008006" key="5">
    <source>
        <dbReference type="Google" id="ProtNLM"/>
    </source>
</evidence>
<accession>A0A0C3CPX0</accession>
<keyword evidence="1 2" id="KW-0732">Signal</keyword>
<dbReference type="CDD" id="cd22191">
    <property type="entry name" value="DPBB_RlpA_EXP_N-like"/>
    <property type="match status" value="1"/>
</dbReference>
<dbReference type="InParanoid" id="A0A0C3CPX0"/>
<dbReference type="Proteomes" id="UP000054166">
    <property type="component" value="Unassembled WGS sequence"/>
</dbReference>
<dbReference type="EMBL" id="KN832971">
    <property type="protein sequence ID" value="KIM91727.1"/>
    <property type="molecule type" value="Genomic_DNA"/>
</dbReference>
<gene>
    <name evidence="3" type="ORF">PILCRDRAFT_138065</name>
</gene>
<dbReference type="InterPro" id="IPR036908">
    <property type="entry name" value="RlpA-like_sf"/>
</dbReference>
<protein>
    <recommendedName>
        <fullName evidence="5">RlpA-like protein double-psi beta-barrel domain-containing protein</fullName>
    </recommendedName>
</protein>
<keyword evidence="4" id="KW-1185">Reference proteome</keyword>
<reference evidence="3 4" key="1">
    <citation type="submission" date="2014-04" db="EMBL/GenBank/DDBJ databases">
        <authorList>
            <consortium name="DOE Joint Genome Institute"/>
            <person name="Kuo A."/>
            <person name="Tarkka M."/>
            <person name="Buscot F."/>
            <person name="Kohler A."/>
            <person name="Nagy L.G."/>
            <person name="Floudas D."/>
            <person name="Copeland A."/>
            <person name="Barry K.W."/>
            <person name="Cichocki N."/>
            <person name="Veneault-Fourrey C."/>
            <person name="LaButti K."/>
            <person name="Lindquist E.A."/>
            <person name="Lipzen A."/>
            <person name="Lundell T."/>
            <person name="Morin E."/>
            <person name="Murat C."/>
            <person name="Sun H."/>
            <person name="Tunlid A."/>
            <person name="Henrissat B."/>
            <person name="Grigoriev I.V."/>
            <person name="Hibbett D.S."/>
            <person name="Martin F."/>
            <person name="Nordberg H.P."/>
            <person name="Cantor M.N."/>
            <person name="Hua S.X."/>
        </authorList>
    </citation>
    <scope>NUCLEOTIDE SEQUENCE [LARGE SCALE GENOMIC DNA]</scope>
    <source>
        <strain evidence="3 4">F 1598</strain>
    </source>
</reference>
<evidence type="ECO:0000313" key="3">
    <source>
        <dbReference type="EMBL" id="KIM91727.1"/>
    </source>
</evidence>
<dbReference type="Gene3D" id="2.40.40.10">
    <property type="entry name" value="RlpA-like domain"/>
    <property type="match status" value="1"/>
</dbReference>
<name>A0A0C3CPX0_PILCF</name>
<evidence type="ECO:0000256" key="1">
    <source>
        <dbReference type="ARBA" id="ARBA00022729"/>
    </source>
</evidence>
<evidence type="ECO:0000313" key="4">
    <source>
        <dbReference type="Proteomes" id="UP000054166"/>
    </source>
</evidence>
<reference evidence="4" key="2">
    <citation type="submission" date="2015-01" db="EMBL/GenBank/DDBJ databases">
        <title>Evolutionary Origins and Diversification of the Mycorrhizal Mutualists.</title>
        <authorList>
            <consortium name="DOE Joint Genome Institute"/>
            <consortium name="Mycorrhizal Genomics Consortium"/>
            <person name="Kohler A."/>
            <person name="Kuo A."/>
            <person name="Nagy L.G."/>
            <person name="Floudas D."/>
            <person name="Copeland A."/>
            <person name="Barry K.W."/>
            <person name="Cichocki N."/>
            <person name="Veneault-Fourrey C."/>
            <person name="LaButti K."/>
            <person name="Lindquist E.A."/>
            <person name="Lipzen A."/>
            <person name="Lundell T."/>
            <person name="Morin E."/>
            <person name="Murat C."/>
            <person name="Riley R."/>
            <person name="Ohm R."/>
            <person name="Sun H."/>
            <person name="Tunlid A."/>
            <person name="Henrissat B."/>
            <person name="Grigoriev I.V."/>
            <person name="Hibbett D.S."/>
            <person name="Martin F."/>
        </authorList>
    </citation>
    <scope>NUCLEOTIDE SEQUENCE [LARGE SCALE GENOMIC DNA]</scope>
    <source>
        <strain evidence="4">F 1598</strain>
    </source>
</reference>
<dbReference type="AlphaFoldDB" id="A0A0C3CPX0"/>
<dbReference type="HOGENOM" id="CLU_047639_6_0_1"/>
<dbReference type="SUPFAM" id="SSF50685">
    <property type="entry name" value="Barwin-like endoglucanases"/>
    <property type="match status" value="1"/>
</dbReference>
<dbReference type="InterPro" id="IPR051477">
    <property type="entry name" value="Expansin_CellWall"/>
</dbReference>